<sequence>MRLPQIGFSCTTAPDLPLTLSVDASPVGLGAVLAHRIGKNEYPLAFASRTLRPAEKNYSQIDKEALAIRWGVEKFYNYVYGRLFILITDHRPLLHIFGKSVNFLHTLLHVFCTMPSIYKCSNSTSSIGNRNSTEMQTFFRLPLNSQQLDREDQPSIDDITVFHLEQINTLPTLPQDIRKATLEDPETRELYKKLEIGDTHGPNDYQFLPTSRVHLQRNKGLHP</sequence>
<keyword evidence="5" id="KW-0378">Hydrolase</keyword>
<keyword evidence="6" id="KW-0695">RNA-directed DNA polymerase</keyword>
<proteinExistence type="predicted"/>
<evidence type="ECO:0000313" key="8">
    <source>
        <dbReference type="EMBL" id="BES87263.1"/>
    </source>
</evidence>
<dbReference type="InterPro" id="IPR043502">
    <property type="entry name" value="DNA/RNA_pol_sf"/>
</dbReference>
<gene>
    <name evidence="8" type="ORF">NTJ_00068</name>
</gene>
<keyword evidence="1" id="KW-0808">Transferase</keyword>
<dbReference type="PANTHER" id="PTHR37984:SF5">
    <property type="entry name" value="PROTEIN NYNRIN-LIKE"/>
    <property type="match status" value="1"/>
</dbReference>
<dbReference type="CDD" id="cd09274">
    <property type="entry name" value="RNase_HI_RT_Ty3"/>
    <property type="match status" value="1"/>
</dbReference>
<evidence type="ECO:0000256" key="2">
    <source>
        <dbReference type="ARBA" id="ARBA00022695"/>
    </source>
</evidence>
<dbReference type="SUPFAM" id="SSF56672">
    <property type="entry name" value="DNA/RNA polymerases"/>
    <property type="match status" value="1"/>
</dbReference>
<accession>A0ABN7A5W6</accession>
<organism evidence="8 9">
    <name type="scientific">Nesidiocoris tenuis</name>
    <dbReference type="NCBI Taxonomy" id="355587"/>
    <lineage>
        <taxon>Eukaryota</taxon>
        <taxon>Metazoa</taxon>
        <taxon>Ecdysozoa</taxon>
        <taxon>Arthropoda</taxon>
        <taxon>Hexapoda</taxon>
        <taxon>Insecta</taxon>
        <taxon>Pterygota</taxon>
        <taxon>Neoptera</taxon>
        <taxon>Paraneoptera</taxon>
        <taxon>Hemiptera</taxon>
        <taxon>Heteroptera</taxon>
        <taxon>Panheteroptera</taxon>
        <taxon>Cimicomorpha</taxon>
        <taxon>Miridae</taxon>
        <taxon>Dicyphina</taxon>
        <taxon>Nesidiocoris</taxon>
    </lineage>
</organism>
<dbReference type="EMBL" id="AP028909">
    <property type="protein sequence ID" value="BES87263.1"/>
    <property type="molecule type" value="Genomic_DNA"/>
</dbReference>
<keyword evidence="3" id="KW-0540">Nuclease</keyword>
<evidence type="ECO:0000256" key="5">
    <source>
        <dbReference type="ARBA" id="ARBA00022801"/>
    </source>
</evidence>
<evidence type="ECO:0000256" key="3">
    <source>
        <dbReference type="ARBA" id="ARBA00022722"/>
    </source>
</evidence>
<dbReference type="InterPro" id="IPR041373">
    <property type="entry name" value="RT_RNaseH"/>
</dbReference>
<dbReference type="Pfam" id="PF17917">
    <property type="entry name" value="RT_RNaseH"/>
    <property type="match status" value="1"/>
</dbReference>
<dbReference type="Gene3D" id="3.10.20.370">
    <property type="match status" value="1"/>
</dbReference>
<dbReference type="PANTHER" id="PTHR37984">
    <property type="entry name" value="PROTEIN CBG26694"/>
    <property type="match status" value="1"/>
</dbReference>
<dbReference type="Proteomes" id="UP001307889">
    <property type="component" value="Chromosome 1"/>
</dbReference>
<evidence type="ECO:0000256" key="4">
    <source>
        <dbReference type="ARBA" id="ARBA00022759"/>
    </source>
</evidence>
<protein>
    <recommendedName>
        <fullName evidence="7">Reverse transcriptase RNase H-like domain-containing protein</fullName>
    </recommendedName>
</protein>
<keyword evidence="9" id="KW-1185">Reference proteome</keyword>
<evidence type="ECO:0000256" key="1">
    <source>
        <dbReference type="ARBA" id="ARBA00022679"/>
    </source>
</evidence>
<evidence type="ECO:0000313" key="9">
    <source>
        <dbReference type="Proteomes" id="UP001307889"/>
    </source>
</evidence>
<evidence type="ECO:0000256" key="6">
    <source>
        <dbReference type="ARBA" id="ARBA00022918"/>
    </source>
</evidence>
<evidence type="ECO:0000259" key="7">
    <source>
        <dbReference type="Pfam" id="PF17917"/>
    </source>
</evidence>
<dbReference type="InterPro" id="IPR050951">
    <property type="entry name" value="Retrovirus_Pol_polyprotein"/>
</dbReference>
<reference evidence="8 9" key="1">
    <citation type="submission" date="2023-09" db="EMBL/GenBank/DDBJ databases">
        <title>Nesidiocoris tenuis whole genome shotgun sequence.</title>
        <authorList>
            <person name="Shibata T."/>
            <person name="Shimoda M."/>
            <person name="Kobayashi T."/>
            <person name="Uehara T."/>
        </authorList>
    </citation>
    <scope>NUCLEOTIDE SEQUENCE [LARGE SCALE GENOMIC DNA]</scope>
    <source>
        <strain evidence="8 9">Japan</strain>
    </source>
</reference>
<keyword evidence="4" id="KW-0255">Endonuclease</keyword>
<feature type="domain" description="Reverse transcriptase RNase H-like" evidence="7">
    <location>
        <begin position="14"/>
        <end position="99"/>
    </location>
</feature>
<keyword evidence="2" id="KW-0548">Nucleotidyltransferase</keyword>
<name>A0ABN7A5W6_9HEMI</name>